<comment type="caution">
    <text evidence="2">The sequence shown here is derived from an EMBL/GenBank/DDBJ whole genome shotgun (WGS) entry which is preliminary data.</text>
</comment>
<gene>
    <name evidence="2" type="ORF">AU192_04010</name>
</gene>
<reference evidence="2 3" key="1">
    <citation type="submission" date="2016-01" db="EMBL/GenBank/DDBJ databases">
        <authorList>
            <consortium name="TB Trials Study Group"/>
            <person name="Sutton G."/>
            <person name="Brinkac L."/>
            <person name="Sanka R."/>
            <person name="Adams M."/>
            <person name="Lau E.L."/>
            <person name="Macaden R."/>
            <person name="Grewal H.M.S."/>
        </authorList>
    </citation>
    <scope>NUCLEOTIDE SEQUENCE [LARGE SCALE GENOMIC DNA]</scope>
    <source>
        <strain evidence="2 3">IS-1744</strain>
    </source>
</reference>
<dbReference type="Proteomes" id="UP000053707">
    <property type="component" value="Unassembled WGS sequence"/>
</dbReference>
<evidence type="ECO:0000256" key="1">
    <source>
        <dbReference type="SAM" id="MobiDB-lite"/>
    </source>
</evidence>
<evidence type="ECO:0000313" key="3">
    <source>
        <dbReference type="Proteomes" id="UP000053707"/>
    </source>
</evidence>
<proteinExistence type="predicted"/>
<dbReference type="EMBL" id="LQIR01000012">
    <property type="protein sequence ID" value="KUI18008.1"/>
    <property type="molecule type" value="Genomic_DNA"/>
</dbReference>
<keyword evidence="3" id="KW-1185">Reference proteome</keyword>
<sequence>MADHWLKPSASQRILRNYAVTYFSRTIERRSGPCERLAALTGQRANQSASAHKQSSRREADAITQFVSA</sequence>
<feature type="region of interest" description="Disordered" evidence="1">
    <location>
        <begin position="42"/>
        <end position="69"/>
    </location>
</feature>
<evidence type="ECO:0000313" key="2">
    <source>
        <dbReference type="EMBL" id="KUI18008.1"/>
    </source>
</evidence>
<protein>
    <submittedName>
        <fullName evidence="2">Uncharacterized protein</fullName>
    </submittedName>
</protein>
<dbReference type="AlphaFoldDB" id="A0A101A9I9"/>
<name>A0A101A9I9_9MYCO</name>
<accession>A0A101A9I9</accession>
<feature type="compositionally biased region" description="Polar residues" evidence="1">
    <location>
        <begin position="43"/>
        <end position="53"/>
    </location>
</feature>
<organism evidence="2 3">
    <name type="scientific">Mycobacterium lehmannii</name>
    <dbReference type="NCBI Taxonomy" id="2048550"/>
    <lineage>
        <taxon>Bacteria</taxon>
        <taxon>Bacillati</taxon>
        <taxon>Actinomycetota</taxon>
        <taxon>Actinomycetes</taxon>
        <taxon>Mycobacteriales</taxon>
        <taxon>Mycobacteriaceae</taxon>
        <taxon>Mycobacterium</taxon>
    </lineage>
</organism>